<name>A0AAU7QAV6_9GAMM</name>
<proteinExistence type="predicted"/>
<dbReference type="AlphaFoldDB" id="A0AAU7QAV6"/>
<protein>
    <submittedName>
        <fullName evidence="1">Uncharacterized protein</fullName>
    </submittedName>
</protein>
<sequence>MPTKSQGTSKLNNYYYNLNRVYNQQYVNFPPKQNTSSQNPPAWENVYDNTEEDADEKLKVDQLFKYVKLFKKNMASFTAAPPGGNITVTIADARHSIPCKKIALPNGDSIYVGVMEDRWVVSDGERYHIDDMVCPPAPWLDGMAYFLGHLAGVIQVYHAIRMPFAAARDTSPPKAALPSSSQRYDAHKRPFPLPAQVPDTPAPFIRPHLLFNIPSFLPGAYGATLNIAGPALPSPWHRVPKRHILAFAKPLSHDIYTSPSEYAEPQVQAEIPKKAEVEHQKEEAICETNVYISNHVARALYTVIKRQFIPLAKQKIYSLGWMIELNSFIYDKITEMYNDATYLNDRHQFVDIIMIKKNIEKKIEDCINSDIKNNAEEDLIKSYIQEQKTVVDFFPNFNLKLDEILQGVNFKTFRELIDLKNGISYDDAKKNLVQLINESAADMASIYKEQLYMLGIMQHAQQTYEKLLVSDSIPLIDRLIYFNTREIYLDMLDEHPMHLRRIILKRFFYYIFEYSRKNGLSMQGNYLIIPGELTEYRSLFDRPEPPLSEEEIAELVAHQIVDYIDGSDKYHPHIDRVTRDIEYFRINPITNLVGQSWVEISIQPYKETQNILDKSVEVNLARTENPYYQQNPQWMNELVDQIKYDKECVLLLSFLEKVQHYLIDIVSEHQHEQLILGSNSDEQRLAEAKLQATIMAFPGETRLMTKQDILTKYFNKVTTGDIELLLRAAIYWYMDYYQTSAEQLSELNSLFIIKQFQDAKKQISRDFETRSAENFKKIFELKCLRSLIHRVNFMTNLSIIRNTL</sequence>
<reference evidence="1" key="1">
    <citation type="submission" date="2024-06" db="EMBL/GenBank/DDBJ databases">
        <authorList>
            <person name="Coelho C."/>
            <person name="Bento M."/>
            <person name="Garcia E."/>
            <person name="Camelo A."/>
            <person name="Brandao I."/>
            <person name="Espirito Santo C."/>
            <person name="Trovao J."/>
            <person name="Verissimo A."/>
            <person name="Costa J."/>
            <person name="Tiago I."/>
        </authorList>
    </citation>
    <scope>NUCLEOTIDE SEQUENCE</scope>
    <source>
        <strain evidence="1">KWT182</strain>
    </source>
</reference>
<accession>A0AAU7QAV6</accession>
<organism evidence="1">
    <name type="scientific">Acerihabitans sp. KWT182</name>
    <dbReference type="NCBI Taxonomy" id="3157919"/>
    <lineage>
        <taxon>Bacteria</taxon>
        <taxon>Pseudomonadati</taxon>
        <taxon>Pseudomonadota</taxon>
        <taxon>Gammaproteobacteria</taxon>
        <taxon>Enterobacterales</taxon>
        <taxon>Pectobacteriaceae</taxon>
        <taxon>Acerihabitans</taxon>
    </lineage>
</organism>
<gene>
    <name evidence="1" type="ORF">ABK905_02645</name>
</gene>
<dbReference type="EMBL" id="CP157947">
    <property type="protein sequence ID" value="XBS70200.1"/>
    <property type="molecule type" value="Genomic_DNA"/>
</dbReference>
<evidence type="ECO:0000313" key="1">
    <source>
        <dbReference type="EMBL" id="XBS70200.1"/>
    </source>
</evidence>